<name>A0A6G0X4D6_9STRA</name>
<dbReference type="AlphaFoldDB" id="A0A6G0X4D6"/>
<dbReference type="Proteomes" id="UP000481153">
    <property type="component" value="Unassembled WGS sequence"/>
</dbReference>
<organism evidence="1 2">
    <name type="scientific">Aphanomyces euteiches</name>
    <dbReference type="NCBI Taxonomy" id="100861"/>
    <lineage>
        <taxon>Eukaryota</taxon>
        <taxon>Sar</taxon>
        <taxon>Stramenopiles</taxon>
        <taxon>Oomycota</taxon>
        <taxon>Saprolegniomycetes</taxon>
        <taxon>Saprolegniales</taxon>
        <taxon>Verrucalvaceae</taxon>
        <taxon>Aphanomyces</taxon>
    </lineage>
</organism>
<keyword evidence="2" id="KW-1185">Reference proteome</keyword>
<accession>A0A6G0X4D6</accession>
<evidence type="ECO:0000313" key="2">
    <source>
        <dbReference type="Proteomes" id="UP000481153"/>
    </source>
</evidence>
<gene>
    <name evidence="1" type="ORF">Ae201684_008595</name>
</gene>
<protein>
    <submittedName>
        <fullName evidence="1">Uncharacterized protein</fullName>
    </submittedName>
</protein>
<dbReference type="VEuPathDB" id="FungiDB:AeMF1_003513"/>
<comment type="caution">
    <text evidence="1">The sequence shown here is derived from an EMBL/GenBank/DDBJ whole genome shotgun (WGS) entry which is preliminary data.</text>
</comment>
<sequence>MKKEVRLLGVEWFSLLGPTISTITFYEATTSTTDLHHATKAYLKDRLQAIVEANPWLGGRLTCGWLGSNLTLHFDPDAPSAIRVEEVELPELSSEINYDRLVSMCAPLEVQSGLSVLNTDLPLLRVHWITVSDTQGALFFSLSHGLGDGYTYYRLYGMLSAGKPVEALTFDRLGDYEARAEAAIKGGNDAMAMLKTPSFACNMVGNVLFGKTPVTVMQTFNASWIEQEKAKYKTMSSTGYVSTNDVITSWVFRTSQCKVGFMAINFRGRIQDVDNHLAGNYETTLGYQPEDYATPALIRESLAVNGLRRVRSGAFPWMFTGATTVVSTWVTLYEPANLAGWAMVEHVPIVGVKPPFTTGAIIFQRTATSIGIIYGSRAPVDLDKEETLVPL</sequence>
<proteinExistence type="predicted"/>
<evidence type="ECO:0000313" key="1">
    <source>
        <dbReference type="EMBL" id="KAF0734744.1"/>
    </source>
</evidence>
<dbReference type="InterPro" id="IPR023213">
    <property type="entry name" value="CAT-like_dom_sf"/>
</dbReference>
<dbReference type="EMBL" id="VJMJ01000106">
    <property type="protein sequence ID" value="KAF0734744.1"/>
    <property type="molecule type" value="Genomic_DNA"/>
</dbReference>
<dbReference type="Gene3D" id="3.30.559.10">
    <property type="entry name" value="Chloramphenicol acetyltransferase-like domain"/>
    <property type="match status" value="1"/>
</dbReference>
<reference evidence="1 2" key="1">
    <citation type="submission" date="2019-07" db="EMBL/GenBank/DDBJ databases">
        <title>Genomics analysis of Aphanomyces spp. identifies a new class of oomycete effector associated with host adaptation.</title>
        <authorList>
            <person name="Gaulin E."/>
        </authorList>
    </citation>
    <scope>NUCLEOTIDE SEQUENCE [LARGE SCALE GENOMIC DNA]</scope>
    <source>
        <strain evidence="1 2">ATCC 201684</strain>
    </source>
</reference>